<keyword evidence="9" id="KW-0175">Coiled coil</keyword>
<dbReference type="SMART" id="SM00490">
    <property type="entry name" value="HELICc"/>
    <property type="match status" value="1"/>
</dbReference>
<dbReference type="CDD" id="cd18787">
    <property type="entry name" value="SF2_C_DEAD"/>
    <property type="match status" value="1"/>
</dbReference>
<organism evidence="14 15">
    <name type="scientific">Pomacea canaliculata</name>
    <name type="common">Golden apple snail</name>
    <dbReference type="NCBI Taxonomy" id="400727"/>
    <lineage>
        <taxon>Eukaryota</taxon>
        <taxon>Metazoa</taxon>
        <taxon>Spiralia</taxon>
        <taxon>Lophotrochozoa</taxon>
        <taxon>Mollusca</taxon>
        <taxon>Gastropoda</taxon>
        <taxon>Caenogastropoda</taxon>
        <taxon>Architaenioglossa</taxon>
        <taxon>Ampullarioidea</taxon>
        <taxon>Ampullariidae</taxon>
        <taxon>Pomacea</taxon>
    </lineage>
</organism>
<dbReference type="OrthoDB" id="4310724at2759"/>
<evidence type="ECO:0000256" key="9">
    <source>
        <dbReference type="SAM" id="Coils"/>
    </source>
</evidence>
<comment type="caution">
    <text evidence="14">The sequence shown here is derived from an EMBL/GenBank/DDBJ whole genome shotgun (WGS) entry which is preliminary data.</text>
</comment>
<dbReference type="InterPro" id="IPR027417">
    <property type="entry name" value="P-loop_NTPase"/>
</dbReference>
<proteinExistence type="inferred from homology"/>
<feature type="short sequence motif" description="Q motif" evidence="6">
    <location>
        <begin position="161"/>
        <end position="189"/>
    </location>
</feature>
<dbReference type="PANTHER" id="PTHR24031">
    <property type="entry name" value="RNA HELICASE"/>
    <property type="match status" value="1"/>
</dbReference>
<dbReference type="EC" id="3.6.4.13" evidence="8"/>
<dbReference type="Gene3D" id="3.40.50.300">
    <property type="entry name" value="P-loop containing nucleotide triphosphate hydrolases"/>
    <property type="match status" value="2"/>
</dbReference>
<feature type="compositionally biased region" description="Basic residues" evidence="10">
    <location>
        <begin position="114"/>
        <end position="125"/>
    </location>
</feature>
<evidence type="ECO:0000256" key="7">
    <source>
        <dbReference type="RuleBase" id="RU000492"/>
    </source>
</evidence>
<protein>
    <recommendedName>
        <fullName evidence="8">ATP-dependent RNA helicase</fullName>
        <ecNumber evidence="8">3.6.4.13</ecNumber>
    </recommendedName>
</protein>
<dbReference type="Pfam" id="PF00271">
    <property type="entry name" value="Helicase_C"/>
    <property type="match status" value="1"/>
</dbReference>
<dbReference type="InterPro" id="IPR011545">
    <property type="entry name" value="DEAD/DEAH_box_helicase_dom"/>
</dbReference>
<name>A0A2T7NNZ1_POMCA</name>
<feature type="domain" description="Helicase ATP-binding" evidence="11">
    <location>
        <begin position="193"/>
        <end position="383"/>
    </location>
</feature>
<keyword evidence="3 7" id="KW-0347">Helicase</keyword>
<sequence>MAFVHVKPKSQWKTVDISASLISGTNFNDLIELQELSDYELEEIDKGAYAEESTRKKKSKKKRQDQDLLEEDCDTKSEDHQLNASEDEEEEFQPELKLNVKGAENKKRQEKDRQKKKKRKKKQKKGNVLSVDSDITADNELSVMKTNHEESSGINKMKDMEAWDGLGVPDLVLAALQDQGFTAPTPIQTLTIPHAIRDRLDIIGAAETGSGKTLAFGIPVLNHIIKKLNLTGEKVTRDLQGPLALILEPTRELAIQVMKHLNAAAKHLQIKAVTVIGGMSVQKQARLLAHRPEIIIATPGRLWELIEEGQEHLQKLNAVEQLVVDEADRMVEKGHFEELSKILALVNSDEVKRKTRQTYIFSATLTMEQVQPNRQIKKRKVEKNALKHKLDQLVEQMGIKGKPKVVDLTRKEAVVHTLTEAKINCQADEKDLYLYYLLHQYGGRTLVFCNSKDCIRRLVSIFTLLNCNPLPLHADMHQSQRLKNLDRFTEKTKSLLLASDVAARGLDIPNVDHVIHYQVPRTVENYVHRSGRTARASKEGLSVILVSPEDISNFRKIVNHIKQGSDLPDFPMEIDTLHHLKSHVALACEIDKQEHRLMKQKRNKNWMQKAAEEMDIELDRDLLGDDEDEDRKENQLKQQLKRLKAQLQVILKQPVLPSKFSSRYLTKTGHLVLPVQNTSSSAVADLKTTVKKRKHQEI</sequence>
<evidence type="ECO:0000259" key="13">
    <source>
        <dbReference type="PROSITE" id="PS51195"/>
    </source>
</evidence>
<evidence type="ECO:0000256" key="3">
    <source>
        <dbReference type="ARBA" id="ARBA00022806"/>
    </source>
</evidence>
<dbReference type="PROSITE" id="PS00039">
    <property type="entry name" value="DEAD_ATP_HELICASE"/>
    <property type="match status" value="1"/>
</dbReference>
<comment type="domain">
    <text evidence="8">The Q motif is unique to and characteristic of the DEAD box family of RNA helicases and controls ATP binding and hydrolysis.</text>
</comment>
<dbReference type="InterPro" id="IPR001650">
    <property type="entry name" value="Helicase_C-like"/>
</dbReference>
<dbReference type="GO" id="GO:0005524">
    <property type="term" value="F:ATP binding"/>
    <property type="evidence" value="ECO:0007669"/>
    <property type="project" value="UniProtKB-UniRule"/>
</dbReference>
<dbReference type="GO" id="GO:0003724">
    <property type="term" value="F:RNA helicase activity"/>
    <property type="evidence" value="ECO:0007669"/>
    <property type="project" value="UniProtKB-EC"/>
</dbReference>
<dbReference type="SMART" id="SM00487">
    <property type="entry name" value="DEXDc"/>
    <property type="match status" value="1"/>
</dbReference>
<evidence type="ECO:0000259" key="11">
    <source>
        <dbReference type="PROSITE" id="PS51192"/>
    </source>
</evidence>
<feature type="coiled-coil region" evidence="9">
    <location>
        <begin position="626"/>
        <end position="653"/>
    </location>
</feature>
<reference evidence="14 15" key="1">
    <citation type="submission" date="2018-04" db="EMBL/GenBank/DDBJ databases">
        <title>The genome of golden apple snail Pomacea canaliculata provides insight into stress tolerance and invasive adaptation.</title>
        <authorList>
            <person name="Liu C."/>
            <person name="Liu B."/>
            <person name="Ren Y."/>
            <person name="Zhang Y."/>
            <person name="Wang H."/>
            <person name="Li S."/>
            <person name="Jiang F."/>
            <person name="Yin L."/>
            <person name="Zhang G."/>
            <person name="Qian W."/>
            <person name="Fan W."/>
        </authorList>
    </citation>
    <scope>NUCLEOTIDE SEQUENCE [LARGE SCALE GENOMIC DNA]</scope>
    <source>
        <strain evidence="14">SZHN2017</strain>
        <tissue evidence="14">Muscle</tissue>
    </source>
</reference>
<evidence type="ECO:0000256" key="4">
    <source>
        <dbReference type="ARBA" id="ARBA00022840"/>
    </source>
</evidence>
<evidence type="ECO:0000259" key="12">
    <source>
        <dbReference type="PROSITE" id="PS51194"/>
    </source>
</evidence>
<keyword evidence="2 7" id="KW-0378">Hydrolase</keyword>
<dbReference type="PROSITE" id="PS51195">
    <property type="entry name" value="Q_MOTIF"/>
    <property type="match status" value="1"/>
</dbReference>
<evidence type="ECO:0000313" key="14">
    <source>
        <dbReference type="EMBL" id="PVD22884.1"/>
    </source>
</evidence>
<feature type="compositionally biased region" description="Basic and acidic residues" evidence="10">
    <location>
        <begin position="103"/>
        <end position="113"/>
    </location>
</feature>
<gene>
    <name evidence="14" type="ORF">C0Q70_16143</name>
</gene>
<comment type="catalytic activity">
    <reaction evidence="8">
        <text>ATP + H2O = ADP + phosphate + H(+)</text>
        <dbReference type="Rhea" id="RHEA:13065"/>
        <dbReference type="ChEBI" id="CHEBI:15377"/>
        <dbReference type="ChEBI" id="CHEBI:15378"/>
        <dbReference type="ChEBI" id="CHEBI:30616"/>
        <dbReference type="ChEBI" id="CHEBI:43474"/>
        <dbReference type="ChEBI" id="CHEBI:456216"/>
        <dbReference type="EC" id="3.6.4.13"/>
    </reaction>
</comment>
<comment type="similarity">
    <text evidence="7">Belongs to the DEAD box helicase family.</text>
</comment>
<dbReference type="CDD" id="cd17946">
    <property type="entry name" value="DEADc_DDX24"/>
    <property type="match status" value="1"/>
</dbReference>
<dbReference type="PROSITE" id="PS51194">
    <property type="entry name" value="HELICASE_CTER"/>
    <property type="match status" value="1"/>
</dbReference>
<evidence type="ECO:0000256" key="5">
    <source>
        <dbReference type="ARBA" id="ARBA00022884"/>
    </source>
</evidence>
<keyword evidence="15" id="KW-1185">Reference proteome</keyword>
<evidence type="ECO:0000313" key="15">
    <source>
        <dbReference type="Proteomes" id="UP000245119"/>
    </source>
</evidence>
<dbReference type="EMBL" id="PZQS01000010">
    <property type="protein sequence ID" value="PVD22884.1"/>
    <property type="molecule type" value="Genomic_DNA"/>
</dbReference>
<dbReference type="GO" id="GO:0003723">
    <property type="term" value="F:RNA binding"/>
    <property type="evidence" value="ECO:0007669"/>
    <property type="project" value="UniProtKB-UniRule"/>
</dbReference>
<feature type="region of interest" description="Disordered" evidence="10">
    <location>
        <begin position="47"/>
        <end position="133"/>
    </location>
</feature>
<dbReference type="PROSITE" id="PS51192">
    <property type="entry name" value="HELICASE_ATP_BIND_1"/>
    <property type="match status" value="1"/>
</dbReference>
<dbReference type="InterPro" id="IPR000629">
    <property type="entry name" value="RNA-helicase_DEAD-box_CS"/>
</dbReference>
<evidence type="ECO:0000256" key="6">
    <source>
        <dbReference type="PROSITE-ProRule" id="PRU00552"/>
    </source>
</evidence>
<evidence type="ECO:0000256" key="2">
    <source>
        <dbReference type="ARBA" id="ARBA00022801"/>
    </source>
</evidence>
<dbReference type="STRING" id="400727.A0A2T7NNZ1"/>
<keyword evidence="5 8" id="KW-0694">RNA-binding</keyword>
<dbReference type="GO" id="GO:0016787">
    <property type="term" value="F:hydrolase activity"/>
    <property type="evidence" value="ECO:0007669"/>
    <property type="project" value="UniProtKB-KW"/>
</dbReference>
<dbReference type="InterPro" id="IPR014001">
    <property type="entry name" value="Helicase_ATP-bd"/>
</dbReference>
<dbReference type="SUPFAM" id="SSF52540">
    <property type="entry name" value="P-loop containing nucleoside triphosphate hydrolases"/>
    <property type="match status" value="1"/>
</dbReference>
<dbReference type="InterPro" id="IPR014014">
    <property type="entry name" value="RNA_helicase_DEAD_Q_motif"/>
</dbReference>
<evidence type="ECO:0000256" key="10">
    <source>
        <dbReference type="SAM" id="MobiDB-lite"/>
    </source>
</evidence>
<evidence type="ECO:0000256" key="1">
    <source>
        <dbReference type="ARBA" id="ARBA00022741"/>
    </source>
</evidence>
<comment type="function">
    <text evidence="8">RNA helicase.</text>
</comment>
<keyword evidence="1 7" id="KW-0547">Nucleotide-binding</keyword>
<feature type="domain" description="Helicase C-terminal" evidence="12">
    <location>
        <begin position="431"/>
        <end position="578"/>
    </location>
</feature>
<evidence type="ECO:0000256" key="8">
    <source>
        <dbReference type="RuleBase" id="RU365068"/>
    </source>
</evidence>
<keyword evidence="4 7" id="KW-0067">ATP-binding</keyword>
<accession>A0A2T7NNZ1</accession>
<feature type="domain" description="DEAD-box RNA helicase Q" evidence="13">
    <location>
        <begin position="161"/>
        <end position="189"/>
    </location>
</feature>
<dbReference type="Pfam" id="PF00270">
    <property type="entry name" value="DEAD"/>
    <property type="match status" value="1"/>
</dbReference>
<dbReference type="Proteomes" id="UP000245119">
    <property type="component" value="Linkage Group LG10"/>
</dbReference>
<dbReference type="AlphaFoldDB" id="A0A2T7NNZ1"/>